<dbReference type="InterPro" id="IPR025345">
    <property type="entry name" value="DUF4249"/>
</dbReference>
<dbReference type="RefSeq" id="WP_107828574.1">
    <property type="nucleotide sequence ID" value="NZ_CP160205.1"/>
</dbReference>
<dbReference type="OrthoDB" id="637707at2"/>
<name>A0A2T5J963_9SPHI</name>
<keyword evidence="1" id="KW-0732">Signal</keyword>
<evidence type="ECO:0000313" key="3">
    <source>
        <dbReference type="Proteomes" id="UP000244168"/>
    </source>
</evidence>
<dbReference type="AlphaFoldDB" id="A0A2T5J963"/>
<evidence type="ECO:0000313" key="2">
    <source>
        <dbReference type="EMBL" id="PTQ96611.1"/>
    </source>
</evidence>
<evidence type="ECO:0000256" key="1">
    <source>
        <dbReference type="SAM" id="SignalP"/>
    </source>
</evidence>
<organism evidence="2 3">
    <name type="scientific">Mucilaginibacter yixingensis</name>
    <dbReference type="NCBI Taxonomy" id="1295612"/>
    <lineage>
        <taxon>Bacteria</taxon>
        <taxon>Pseudomonadati</taxon>
        <taxon>Bacteroidota</taxon>
        <taxon>Sphingobacteriia</taxon>
        <taxon>Sphingobacteriales</taxon>
        <taxon>Sphingobacteriaceae</taxon>
        <taxon>Mucilaginibacter</taxon>
    </lineage>
</organism>
<proteinExistence type="predicted"/>
<gene>
    <name evidence="2" type="ORF">C8P68_10496</name>
</gene>
<accession>A0A2T5J963</accession>
<feature type="signal peptide" evidence="1">
    <location>
        <begin position="1"/>
        <end position="19"/>
    </location>
</feature>
<comment type="caution">
    <text evidence="2">The sequence shown here is derived from an EMBL/GenBank/DDBJ whole genome shotgun (WGS) entry which is preliminary data.</text>
</comment>
<dbReference type="Pfam" id="PF14054">
    <property type="entry name" value="DUF4249"/>
    <property type="match status" value="1"/>
</dbReference>
<protein>
    <submittedName>
        <fullName evidence="2">Uncharacterized protein DUF4249</fullName>
    </submittedName>
</protein>
<dbReference type="EMBL" id="QAOQ01000004">
    <property type="protein sequence ID" value="PTQ96611.1"/>
    <property type="molecule type" value="Genomic_DNA"/>
</dbReference>
<reference evidence="2 3" key="1">
    <citation type="submission" date="2018-04" db="EMBL/GenBank/DDBJ databases">
        <title>Genomic Encyclopedia of Archaeal and Bacterial Type Strains, Phase II (KMG-II): from individual species to whole genera.</title>
        <authorList>
            <person name="Goeker M."/>
        </authorList>
    </citation>
    <scope>NUCLEOTIDE SEQUENCE [LARGE SCALE GENOMIC DNA]</scope>
    <source>
        <strain evidence="2 3">DSM 26809</strain>
    </source>
</reference>
<keyword evidence="3" id="KW-1185">Reference proteome</keyword>
<dbReference type="PROSITE" id="PS51257">
    <property type="entry name" value="PROKAR_LIPOPROTEIN"/>
    <property type="match status" value="1"/>
</dbReference>
<dbReference type="Proteomes" id="UP000244168">
    <property type="component" value="Unassembled WGS sequence"/>
</dbReference>
<sequence length="268" mass="28568">MKKIVIYLYILAITASISACEKVIDIKVANDSGKLVIEGAVTDQAGQTIKLSRNVAFTSTNTYPAVTGATVSVTDQNGKVYAFTEGAAGTYTNAALTGASGQTYQMNVNTGNQTYTATSTMPLKVALDSITSADSDFGGKGKKKITVHFHDPVATADQYNFLLFVNGKQVTRVFTVDDRFTNGNDINFDLRTGNDDNDQAIYAGDNVTVQMQCIDHAVFTYWFSLQQQGTGSGPGGSVSPSNPPTNITPAVFGYFSAQTVQSKTIVVK</sequence>
<feature type="chain" id="PRO_5015635539" evidence="1">
    <location>
        <begin position="20"/>
        <end position="268"/>
    </location>
</feature>